<evidence type="ECO:0000256" key="3">
    <source>
        <dbReference type="ARBA" id="ARBA00022737"/>
    </source>
</evidence>
<feature type="repeat" description="ANK" evidence="9">
    <location>
        <begin position="45"/>
        <end position="77"/>
    </location>
</feature>
<comment type="caution">
    <text evidence="12">The sequence shown here is derived from an EMBL/GenBank/DDBJ whole genome shotgun (WGS) entry which is preliminary data.</text>
</comment>
<evidence type="ECO:0000256" key="7">
    <source>
        <dbReference type="ARBA" id="ARBA00023069"/>
    </source>
</evidence>
<evidence type="ECO:0000256" key="10">
    <source>
        <dbReference type="PROSITE-ProRule" id="PRU00134"/>
    </source>
</evidence>
<dbReference type="EMBL" id="CAJVCH010548251">
    <property type="protein sequence ID" value="CAG7828652.1"/>
    <property type="molecule type" value="Genomic_DNA"/>
</dbReference>
<evidence type="ECO:0000256" key="2">
    <source>
        <dbReference type="ARBA" id="ARBA00022723"/>
    </source>
</evidence>
<keyword evidence="3" id="KW-0677">Repeat</keyword>
<keyword evidence="8" id="KW-0966">Cell projection</keyword>
<dbReference type="Proteomes" id="UP000708208">
    <property type="component" value="Unassembled WGS sequence"/>
</dbReference>
<feature type="domain" description="MYND-type" evidence="11">
    <location>
        <begin position="321"/>
        <end position="358"/>
    </location>
</feature>
<dbReference type="Pfam" id="PF12796">
    <property type="entry name" value="Ank_2"/>
    <property type="match status" value="1"/>
</dbReference>
<dbReference type="Pfam" id="PF01753">
    <property type="entry name" value="zf-MYND"/>
    <property type="match status" value="1"/>
</dbReference>
<proteinExistence type="predicted"/>
<evidence type="ECO:0000259" key="11">
    <source>
        <dbReference type="PROSITE" id="PS50865"/>
    </source>
</evidence>
<evidence type="ECO:0000256" key="8">
    <source>
        <dbReference type="ARBA" id="ARBA00023273"/>
    </source>
</evidence>
<evidence type="ECO:0000256" key="4">
    <source>
        <dbReference type="ARBA" id="ARBA00022771"/>
    </source>
</evidence>
<dbReference type="OrthoDB" id="10257049at2759"/>
<evidence type="ECO:0000256" key="6">
    <source>
        <dbReference type="ARBA" id="ARBA00023043"/>
    </source>
</evidence>
<evidence type="ECO:0000313" key="13">
    <source>
        <dbReference type="Proteomes" id="UP000708208"/>
    </source>
</evidence>
<gene>
    <name evidence="12" type="ORF">AFUS01_LOCUS38563</name>
</gene>
<dbReference type="PROSITE" id="PS50297">
    <property type="entry name" value="ANK_REP_REGION"/>
    <property type="match status" value="2"/>
</dbReference>
<sequence length="382" mass="42268">MAETGETPGGETEATIFTLISKDDVQGVTEILRTGSVNVDIVDEHGMTPLQHAAYRGNETMCRMLLDRGADVNGGNHNNNYTALHFAALSGKSALCQVLLQAGAKSHAVNSVGRTPAQMAAFVGNHGCVSTINNFVDRKDVEYFTSVRGLETDPKLQSFLVSPVHNLIMQINFHPVRVALYVKKNNILLEHIPEVIQVLKLISEREMKKGADANEITAFKIHLLSFILTKMQEESVGAKGHDPVENFIKKMLRCKTPGGIPEQLDILLREGVRAFPFRETTIMQQLVTNLAHTKLCEDPGAWGIISSVVNGHKGFRDNDPCATCGDEKGSKKCSRCHFDAYCDKDCQLLHWFVHKKYCKAKAEEWAKRGTDTSIENPEPIVL</sequence>
<name>A0A8J2LBY8_9HEXA</name>
<accession>A0A8J2LBY8</accession>
<keyword evidence="6 9" id="KW-0040">ANK repeat</keyword>
<dbReference type="SMART" id="SM00248">
    <property type="entry name" value="ANK"/>
    <property type="match status" value="3"/>
</dbReference>
<dbReference type="PROSITE" id="PS01360">
    <property type="entry name" value="ZF_MYND_1"/>
    <property type="match status" value="1"/>
</dbReference>
<dbReference type="AlphaFoldDB" id="A0A8J2LBY8"/>
<keyword evidence="13" id="KW-1185">Reference proteome</keyword>
<dbReference type="PANTHER" id="PTHR24150:SF8">
    <property type="entry name" value="ANKYRIN REPEAT AND MYND DOMAIN-CONTAINING PROTEIN 2"/>
    <property type="match status" value="1"/>
</dbReference>
<dbReference type="PANTHER" id="PTHR24150">
    <property type="entry name" value="ANKYRIN REPEAT AND MYND DOMAIN-CONTAINING PROTEIN 2"/>
    <property type="match status" value="1"/>
</dbReference>
<evidence type="ECO:0000313" key="12">
    <source>
        <dbReference type="EMBL" id="CAG7828652.1"/>
    </source>
</evidence>
<dbReference type="InterPro" id="IPR052452">
    <property type="entry name" value="Ankyrin-MYND_dom_contain_2"/>
</dbReference>
<keyword evidence="2" id="KW-0479">Metal-binding</keyword>
<keyword evidence="4 10" id="KW-0863">Zinc-finger</keyword>
<comment type="subcellular location">
    <subcellularLocation>
        <location evidence="1">Cell projection</location>
        <location evidence="1">Cilium</location>
    </subcellularLocation>
</comment>
<dbReference type="InterPro" id="IPR002893">
    <property type="entry name" value="Znf_MYND"/>
</dbReference>
<dbReference type="GO" id="GO:0008270">
    <property type="term" value="F:zinc ion binding"/>
    <property type="evidence" value="ECO:0007669"/>
    <property type="project" value="UniProtKB-KW"/>
</dbReference>
<protein>
    <recommendedName>
        <fullName evidence="11">MYND-type domain-containing protein</fullName>
    </recommendedName>
</protein>
<feature type="repeat" description="ANK" evidence="9">
    <location>
        <begin position="79"/>
        <end position="111"/>
    </location>
</feature>
<evidence type="ECO:0000256" key="5">
    <source>
        <dbReference type="ARBA" id="ARBA00022833"/>
    </source>
</evidence>
<keyword evidence="5" id="KW-0862">Zinc</keyword>
<dbReference type="InterPro" id="IPR002110">
    <property type="entry name" value="Ankyrin_rpt"/>
</dbReference>
<evidence type="ECO:0000256" key="1">
    <source>
        <dbReference type="ARBA" id="ARBA00004138"/>
    </source>
</evidence>
<dbReference type="PROSITE" id="PS50865">
    <property type="entry name" value="ZF_MYND_2"/>
    <property type="match status" value="1"/>
</dbReference>
<evidence type="ECO:0000256" key="9">
    <source>
        <dbReference type="PROSITE-ProRule" id="PRU00023"/>
    </source>
</evidence>
<keyword evidence="7" id="KW-0969">Cilium</keyword>
<organism evidence="12 13">
    <name type="scientific">Allacma fusca</name>
    <dbReference type="NCBI Taxonomy" id="39272"/>
    <lineage>
        <taxon>Eukaryota</taxon>
        <taxon>Metazoa</taxon>
        <taxon>Ecdysozoa</taxon>
        <taxon>Arthropoda</taxon>
        <taxon>Hexapoda</taxon>
        <taxon>Collembola</taxon>
        <taxon>Symphypleona</taxon>
        <taxon>Sminthuridae</taxon>
        <taxon>Allacma</taxon>
    </lineage>
</organism>
<dbReference type="PROSITE" id="PS50088">
    <property type="entry name" value="ANK_REPEAT"/>
    <property type="match status" value="2"/>
</dbReference>
<dbReference type="GO" id="GO:0005929">
    <property type="term" value="C:cilium"/>
    <property type="evidence" value="ECO:0007669"/>
    <property type="project" value="UniProtKB-SubCell"/>
</dbReference>
<reference evidence="12" key="1">
    <citation type="submission" date="2021-06" db="EMBL/GenBank/DDBJ databases">
        <authorList>
            <person name="Hodson N. C."/>
            <person name="Mongue J. A."/>
            <person name="Jaron S. K."/>
        </authorList>
    </citation>
    <scope>NUCLEOTIDE SEQUENCE</scope>
</reference>